<evidence type="ECO:0000313" key="7">
    <source>
        <dbReference type="Proteomes" id="UP000282957"/>
    </source>
</evidence>
<evidence type="ECO:0000256" key="2">
    <source>
        <dbReference type="ARBA" id="ARBA00023125"/>
    </source>
</evidence>
<evidence type="ECO:0000256" key="1">
    <source>
        <dbReference type="ARBA" id="ARBA00023015"/>
    </source>
</evidence>
<sequence>MPWGRAPSGSVTPEVTSRAGGSGPSSPASVTRTPQIGRDSRPVSSAAMSSAAGRSAGSSPAGGIATGMPLSQASARALGRLVIVNSAVMSCRVQALSPARIPALPVLDDLPSSRAFEKTMSASSQAPLWAQAEAESGQAANQPPVRVQYPLESSAGHLLRRALQRHQSLFQECAVGLALTAPQFAALSKLAELGATTQNRLGRLVAMDPATVQGVARRLVLRGLVRTDKDPMDKRTLVLAITAEGERVVNEARRAGAGANATLLSGLTPEEQQALVGLLRKVTATPEE</sequence>
<protein>
    <submittedName>
        <fullName evidence="6">MarR family transcriptional regulator</fullName>
    </submittedName>
</protein>
<dbReference type="GO" id="GO:0003677">
    <property type="term" value="F:DNA binding"/>
    <property type="evidence" value="ECO:0007669"/>
    <property type="project" value="UniProtKB-KW"/>
</dbReference>
<gene>
    <name evidence="6" type="ORF">EOD42_01360</name>
</gene>
<accession>A0A437MMA7</accession>
<dbReference type="Gene3D" id="1.10.10.10">
    <property type="entry name" value="Winged helix-like DNA-binding domain superfamily/Winged helix DNA-binding domain"/>
    <property type="match status" value="1"/>
</dbReference>
<evidence type="ECO:0000256" key="4">
    <source>
        <dbReference type="SAM" id="MobiDB-lite"/>
    </source>
</evidence>
<reference evidence="6 7" key="1">
    <citation type="submission" date="2019-01" db="EMBL/GenBank/DDBJ databases">
        <authorList>
            <person name="Chen W.-M."/>
        </authorList>
    </citation>
    <scope>NUCLEOTIDE SEQUENCE [LARGE SCALE GENOMIC DNA]</scope>
    <source>
        <strain evidence="6 7">CCP-6</strain>
    </source>
</reference>
<dbReference type="InterPro" id="IPR036390">
    <property type="entry name" value="WH_DNA-bd_sf"/>
</dbReference>
<dbReference type="SUPFAM" id="SSF46785">
    <property type="entry name" value="Winged helix' DNA-binding domain"/>
    <property type="match status" value="1"/>
</dbReference>
<organism evidence="6 7">
    <name type="scientific">Rhodovarius crocodyli</name>
    <dbReference type="NCBI Taxonomy" id="1979269"/>
    <lineage>
        <taxon>Bacteria</taxon>
        <taxon>Pseudomonadati</taxon>
        <taxon>Pseudomonadota</taxon>
        <taxon>Alphaproteobacteria</taxon>
        <taxon>Acetobacterales</taxon>
        <taxon>Roseomonadaceae</taxon>
        <taxon>Rhodovarius</taxon>
    </lineage>
</organism>
<feature type="compositionally biased region" description="Low complexity" evidence="4">
    <location>
        <begin position="44"/>
        <end position="63"/>
    </location>
</feature>
<dbReference type="InterPro" id="IPR036388">
    <property type="entry name" value="WH-like_DNA-bd_sf"/>
</dbReference>
<dbReference type="GO" id="GO:0003700">
    <property type="term" value="F:DNA-binding transcription factor activity"/>
    <property type="evidence" value="ECO:0007669"/>
    <property type="project" value="InterPro"/>
</dbReference>
<dbReference type="InterPro" id="IPR039422">
    <property type="entry name" value="MarR/SlyA-like"/>
</dbReference>
<dbReference type="OrthoDB" id="9814496at2"/>
<dbReference type="PROSITE" id="PS50995">
    <property type="entry name" value="HTH_MARR_2"/>
    <property type="match status" value="1"/>
</dbReference>
<dbReference type="EMBL" id="SACL01000001">
    <property type="protein sequence ID" value="RVT98787.1"/>
    <property type="molecule type" value="Genomic_DNA"/>
</dbReference>
<dbReference type="PROSITE" id="PS01117">
    <property type="entry name" value="HTH_MARR_1"/>
    <property type="match status" value="1"/>
</dbReference>
<keyword evidence="2" id="KW-0238">DNA-binding</keyword>
<dbReference type="PANTHER" id="PTHR33164:SF95">
    <property type="entry name" value="TRANSCRIPTIONAL REGULATOR"/>
    <property type="match status" value="1"/>
</dbReference>
<dbReference type="InterPro" id="IPR000835">
    <property type="entry name" value="HTH_MarR-typ"/>
</dbReference>
<keyword evidence="7" id="KW-1185">Reference proteome</keyword>
<dbReference type="InterPro" id="IPR023187">
    <property type="entry name" value="Tscrpt_reg_MarR-type_CS"/>
</dbReference>
<feature type="domain" description="HTH marR-type" evidence="5">
    <location>
        <begin position="152"/>
        <end position="284"/>
    </location>
</feature>
<dbReference type="Proteomes" id="UP000282957">
    <property type="component" value="Unassembled WGS sequence"/>
</dbReference>
<keyword evidence="1" id="KW-0805">Transcription regulation</keyword>
<dbReference type="Pfam" id="PF01047">
    <property type="entry name" value="MarR"/>
    <property type="match status" value="1"/>
</dbReference>
<dbReference type="SMART" id="SM00347">
    <property type="entry name" value="HTH_MARR"/>
    <property type="match status" value="1"/>
</dbReference>
<evidence type="ECO:0000313" key="6">
    <source>
        <dbReference type="EMBL" id="RVT98787.1"/>
    </source>
</evidence>
<dbReference type="GO" id="GO:0006950">
    <property type="term" value="P:response to stress"/>
    <property type="evidence" value="ECO:0007669"/>
    <property type="project" value="TreeGrafter"/>
</dbReference>
<feature type="region of interest" description="Disordered" evidence="4">
    <location>
        <begin position="1"/>
        <end position="63"/>
    </location>
</feature>
<name>A0A437MMA7_9PROT</name>
<evidence type="ECO:0000256" key="3">
    <source>
        <dbReference type="ARBA" id="ARBA00023163"/>
    </source>
</evidence>
<keyword evidence="3" id="KW-0804">Transcription</keyword>
<proteinExistence type="predicted"/>
<comment type="caution">
    <text evidence="6">The sequence shown here is derived from an EMBL/GenBank/DDBJ whole genome shotgun (WGS) entry which is preliminary data.</text>
</comment>
<evidence type="ECO:0000259" key="5">
    <source>
        <dbReference type="PROSITE" id="PS50995"/>
    </source>
</evidence>
<dbReference type="PRINTS" id="PR00598">
    <property type="entry name" value="HTHMARR"/>
</dbReference>
<dbReference type="PANTHER" id="PTHR33164">
    <property type="entry name" value="TRANSCRIPTIONAL REGULATOR, MARR FAMILY"/>
    <property type="match status" value="1"/>
</dbReference>
<dbReference type="AlphaFoldDB" id="A0A437MMA7"/>